<proteinExistence type="predicted"/>
<keyword evidence="1" id="KW-0540">Nuclease</keyword>
<comment type="caution">
    <text evidence="1">The sequence shown here is derived from an EMBL/GenBank/DDBJ whole genome shotgun (WGS) entry which is preliminary data.</text>
</comment>
<keyword evidence="2" id="KW-1185">Reference proteome</keyword>
<gene>
    <name evidence="1" type="ORF">CCACVL1_25618</name>
</gene>
<dbReference type="OrthoDB" id="1001388at2759"/>
<sequence>MEGKIYVEPEGLSGGLALWWVSGLNVEVLDVSKNLIDTIIEDDIQGVKCRVSWIYGPPKFEDRKVVWELIKNRVNEFDGPWLMVGDFNDFLYHHEKEGGRERNSRKIHCFKELLDTCGLSDLPYKGQKFTWMDKREDLIKERLPNSLNLRYSGMKKRSVWNTPIQGSHTFQVVQKLRKCRRLLISWSKKAFPNNRKVKSKSSQEKIKISLREKREKEYPFLDSDVPKMLEELLKFDLIQLPEMKRPEEADKVNDPNYCKFHRLISHPVEKCFILKDKIMELHKEGMIEFDDEAATSNFVMANLIPSMKFGSFNPLKMHAKSTSNHDVKQANGGNARS</sequence>
<dbReference type="GO" id="GO:0004527">
    <property type="term" value="F:exonuclease activity"/>
    <property type="evidence" value="ECO:0007669"/>
    <property type="project" value="UniProtKB-KW"/>
</dbReference>
<protein>
    <submittedName>
        <fullName evidence="1">Endonuclease/exonuclease/phosphatase</fullName>
    </submittedName>
</protein>
<accession>A0A1R3GIU5</accession>
<name>A0A1R3GIU5_COCAP</name>
<dbReference type="Gramene" id="OMO58013">
    <property type="protein sequence ID" value="OMO58013"/>
    <property type="gene ID" value="CCACVL1_25618"/>
</dbReference>
<keyword evidence="1" id="KW-0269">Exonuclease</keyword>
<dbReference type="Proteomes" id="UP000188268">
    <property type="component" value="Unassembled WGS sequence"/>
</dbReference>
<keyword evidence="1" id="KW-0255">Endonuclease</keyword>
<dbReference type="AlphaFoldDB" id="A0A1R3GIU5"/>
<dbReference type="EMBL" id="AWWV01014262">
    <property type="protein sequence ID" value="OMO58013.1"/>
    <property type="molecule type" value="Genomic_DNA"/>
</dbReference>
<dbReference type="PANTHER" id="PTHR33437">
    <property type="entry name" value="OS06G0361200 PROTEIN"/>
    <property type="match status" value="1"/>
</dbReference>
<organism evidence="1 2">
    <name type="scientific">Corchorus capsularis</name>
    <name type="common">Jute</name>
    <dbReference type="NCBI Taxonomy" id="210143"/>
    <lineage>
        <taxon>Eukaryota</taxon>
        <taxon>Viridiplantae</taxon>
        <taxon>Streptophyta</taxon>
        <taxon>Embryophyta</taxon>
        <taxon>Tracheophyta</taxon>
        <taxon>Spermatophyta</taxon>
        <taxon>Magnoliopsida</taxon>
        <taxon>eudicotyledons</taxon>
        <taxon>Gunneridae</taxon>
        <taxon>Pentapetalae</taxon>
        <taxon>rosids</taxon>
        <taxon>malvids</taxon>
        <taxon>Malvales</taxon>
        <taxon>Malvaceae</taxon>
        <taxon>Grewioideae</taxon>
        <taxon>Apeibeae</taxon>
        <taxon>Corchorus</taxon>
    </lineage>
</organism>
<dbReference type="PANTHER" id="PTHR33437:SF2">
    <property type="entry name" value="OS06G0361200 PROTEIN"/>
    <property type="match status" value="1"/>
</dbReference>
<dbReference type="Gene3D" id="3.60.10.10">
    <property type="entry name" value="Endonuclease/exonuclease/phosphatase"/>
    <property type="match status" value="1"/>
</dbReference>
<dbReference type="SUPFAM" id="SSF56219">
    <property type="entry name" value="DNase I-like"/>
    <property type="match status" value="1"/>
</dbReference>
<dbReference type="InterPro" id="IPR036691">
    <property type="entry name" value="Endo/exonu/phosph_ase_sf"/>
</dbReference>
<reference evidence="1 2" key="1">
    <citation type="submission" date="2013-09" db="EMBL/GenBank/DDBJ databases">
        <title>Corchorus capsularis genome sequencing.</title>
        <authorList>
            <person name="Alam M."/>
            <person name="Haque M.S."/>
            <person name="Islam M.S."/>
            <person name="Emdad E.M."/>
            <person name="Islam M.M."/>
            <person name="Ahmed B."/>
            <person name="Halim A."/>
            <person name="Hossen Q.M.M."/>
            <person name="Hossain M.Z."/>
            <person name="Ahmed R."/>
            <person name="Khan M.M."/>
            <person name="Islam R."/>
            <person name="Rashid M.M."/>
            <person name="Khan S.A."/>
            <person name="Rahman M.S."/>
            <person name="Alam M."/>
        </authorList>
    </citation>
    <scope>NUCLEOTIDE SEQUENCE [LARGE SCALE GENOMIC DNA]</scope>
    <source>
        <strain evidence="2">cv. CVL-1</strain>
        <tissue evidence="1">Whole seedling</tissue>
    </source>
</reference>
<keyword evidence="1" id="KW-0378">Hydrolase</keyword>
<dbReference type="GO" id="GO:0004519">
    <property type="term" value="F:endonuclease activity"/>
    <property type="evidence" value="ECO:0007669"/>
    <property type="project" value="UniProtKB-KW"/>
</dbReference>
<evidence type="ECO:0000313" key="1">
    <source>
        <dbReference type="EMBL" id="OMO58013.1"/>
    </source>
</evidence>
<evidence type="ECO:0000313" key="2">
    <source>
        <dbReference type="Proteomes" id="UP000188268"/>
    </source>
</evidence>